<dbReference type="AlphaFoldDB" id="A0A6A1VP80"/>
<dbReference type="InterPro" id="IPR012429">
    <property type="entry name" value="HGSNAT_cat"/>
</dbReference>
<evidence type="ECO:0000256" key="2">
    <source>
        <dbReference type="SAM" id="Phobius"/>
    </source>
</evidence>
<organism evidence="4 5">
    <name type="scientific">Morella rubra</name>
    <name type="common">Chinese bayberry</name>
    <dbReference type="NCBI Taxonomy" id="262757"/>
    <lineage>
        <taxon>Eukaryota</taxon>
        <taxon>Viridiplantae</taxon>
        <taxon>Streptophyta</taxon>
        <taxon>Embryophyta</taxon>
        <taxon>Tracheophyta</taxon>
        <taxon>Spermatophyta</taxon>
        <taxon>Magnoliopsida</taxon>
        <taxon>eudicotyledons</taxon>
        <taxon>Gunneridae</taxon>
        <taxon>Pentapetalae</taxon>
        <taxon>rosids</taxon>
        <taxon>fabids</taxon>
        <taxon>Fagales</taxon>
        <taxon>Myricaceae</taxon>
        <taxon>Morella</taxon>
    </lineage>
</organism>
<keyword evidence="4" id="KW-0808">Transferase</keyword>
<feature type="transmembrane region" description="Helical" evidence="2">
    <location>
        <begin position="167"/>
        <end position="187"/>
    </location>
</feature>
<dbReference type="Proteomes" id="UP000516437">
    <property type="component" value="Chromosome 5"/>
</dbReference>
<evidence type="ECO:0000256" key="1">
    <source>
        <dbReference type="SAM" id="MobiDB-lite"/>
    </source>
</evidence>
<dbReference type="Pfam" id="PF07786">
    <property type="entry name" value="HGSNAT_cat"/>
    <property type="match status" value="1"/>
</dbReference>
<feature type="region of interest" description="Disordered" evidence="1">
    <location>
        <begin position="1"/>
        <end position="29"/>
    </location>
</feature>
<proteinExistence type="predicted"/>
<keyword evidence="2" id="KW-1133">Transmembrane helix</keyword>
<dbReference type="PANTHER" id="PTHR31061:SF24">
    <property type="entry name" value="LD22376P"/>
    <property type="match status" value="1"/>
</dbReference>
<keyword evidence="5" id="KW-1185">Reference proteome</keyword>
<keyword evidence="2" id="KW-0812">Transmembrane</keyword>
<comment type="caution">
    <text evidence="4">The sequence shown here is derived from an EMBL/GenBank/DDBJ whole genome shotgun (WGS) entry which is preliminary data.</text>
</comment>
<keyword evidence="2" id="KW-0472">Membrane</keyword>
<dbReference type="EMBL" id="RXIC02000023">
    <property type="protein sequence ID" value="KAB1212700.1"/>
    <property type="molecule type" value="Genomic_DNA"/>
</dbReference>
<gene>
    <name evidence="4" type="ORF">CJ030_MR5G009742</name>
</gene>
<evidence type="ECO:0000313" key="4">
    <source>
        <dbReference type="EMBL" id="KAB1212700.1"/>
    </source>
</evidence>
<accession>A0A6A1VP80</accession>
<dbReference type="PANTHER" id="PTHR31061">
    <property type="entry name" value="LD22376P"/>
    <property type="match status" value="1"/>
</dbReference>
<reference evidence="4 5" key="1">
    <citation type="journal article" date="2019" name="Plant Biotechnol. J.">
        <title>The red bayberry genome and genetic basis of sex determination.</title>
        <authorList>
            <person name="Jia H.M."/>
            <person name="Jia H.J."/>
            <person name="Cai Q.L."/>
            <person name="Wang Y."/>
            <person name="Zhao H.B."/>
            <person name="Yang W.F."/>
            <person name="Wang G.Y."/>
            <person name="Li Y.H."/>
            <person name="Zhan D.L."/>
            <person name="Shen Y.T."/>
            <person name="Niu Q.F."/>
            <person name="Chang L."/>
            <person name="Qiu J."/>
            <person name="Zhao L."/>
            <person name="Xie H.B."/>
            <person name="Fu W.Y."/>
            <person name="Jin J."/>
            <person name="Li X.W."/>
            <person name="Jiao Y."/>
            <person name="Zhou C.C."/>
            <person name="Tu T."/>
            <person name="Chai C.Y."/>
            <person name="Gao J.L."/>
            <person name="Fan L.J."/>
            <person name="van de Weg E."/>
            <person name="Wang J.Y."/>
            <person name="Gao Z.S."/>
        </authorList>
    </citation>
    <scope>NUCLEOTIDE SEQUENCE [LARGE SCALE GENOMIC DNA]</scope>
    <source>
        <tissue evidence="4">Leaves</tissue>
    </source>
</reference>
<dbReference type="GO" id="GO:0016740">
    <property type="term" value="F:transferase activity"/>
    <property type="evidence" value="ECO:0007669"/>
    <property type="project" value="UniProtKB-KW"/>
</dbReference>
<evidence type="ECO:0000313" key="5">
    <source>
        <dbReference type="Proteomes" id="UP000516437"/>
    </source>
</evidence>
<sequence length="195" mass="21724">MAVHARSTPGTPDAGGAFSKIEEEGPKQKQHQLQLQQHHHPKQRLVSLDVFRGITVAVVFPSPNVFSPLFNLMILVDDAGGLLPALNHSPWNGLTVADLFMPFFLFIVGISLALTYKKVSCRADATSKAILRALKLLILELFLQGGFFHGLNNLTYGVIDHIRWMGILQYAASFLAWFSSVQMFIMLGPITKYFR</sequence>
<feature type="domain" description="Heparan-alpha-glucosaminide N-acetyltransferase catalytic" evidence="3">
    <location>
        <begin position="44"/>
        <end position="182"/>
    </location>
</feature>
<feature type="transmembrane region" description="Helical" evidence="2">
    <location>
        <begin position="96"/>
        <end position="117"/>
    </location>
</feature>
<feature type="transmembrane region" description="Helical" evidence="2">
    <location>
        <begin position="50"/>
        <end position="76"/>
    </location>
</feature>
<protein>
    <submittedName>
        <fullName evidence="4">Heparan-alpha-glucosaminide N-acetyltransferase</fullName>
    </submittedName>
</protein>
<name>A0A6A1VP80_9ROSI</name>
<feature type="transmembrane region" description="Helical" evidence="2">
    <location>
        <begin position="129"/>
        <end position="147"/>
    </location>
</feature>
<evidence type="ECO:0000259" key="3">
    <source>
        <dbReference type="Pfam" id="PF07786"/>
    </source>
</evidence>
<dbReference type="OrthoDB" id="2149840at2759"/>